<name>A0A926VEX2_9CYAN</name>
<dbReference type="AlphaFoldDB" id="A0A926VEX2"/>
<keyword evidence="1" id="KW-1277">Toxin-antitoxin system</keyword>
<reference evidence="2" key="1">
    <citation type="journal article" date="2015" name="ISME J.">
        <title>Draft Genome Sequence of Streptomyces incarnatus NRRL8089, which Produces the Nucleoside Antibiotic Sinefungin.</title>
        <authorList>
            <person name="Oshima K."/>
            <person name="Hattori M."/>
            <person name="Shimizu H."/>
            <person name="Fukuda K."/>
            <person name="Nemoto M."/>
            <person name="Inagaki K."/>
            <person name="Tamura T."/>
        </authorList>
    </citation>
    <scope>NUCLEOTIDE SEQUENCE</scope>
    <source>
        <strain evidence="2">FACHB-1375</strain>
    </source>
</reference>
<keyword evidence="3" id="KW-1185">Reference proteome</keyword>
<organism evidence="2 3">
    <name type="scientific">Aerosakkonema funiforme FACHB-1375</name>
    <dbReference type="NCBI Taxonomy" id="2949571"/>
    <lineage>
        <taxon>Bacteria</taxon>
        <taxon>Bacillati</taxon>
        <taxon>Cyanobacteriota</taxon>
        <taxon>Cyanophyceae</taxon>
        <taxon>Oscillatoriophycideae</taxon>
        <taxon>Aerosakkonematales</taxon>
        <taxon>Aerosakkonemataceae</taxon>
        <taxon>Aerosakkonema</taxon>
    </lineage>
</organism>
<evidence type="ECO:0000313" key="2">
    <source>
        <dbReference type="EMBL" id="MBD2181722.1"/>
    </source>
</evidence>
<reference evidence="2" key="2">
    <citation type="submission" date="2020-08" db="EMBL/GenBank/DDBJ databases">
        <authorList>
            <person name="Chen M."/>
            <person name="Teng W."/>
            <person name="Zhao L."/>
            <person name="Hu C."/>
            <person name="Zhou Y."/>
            <person name="Han B."/>
            <person name="Song L."/>
            <person name="Shu W."/>
        </authorList>
    </citation>
    <scope>NUCLEOTIDE SEQUENCE</scope>
    <source>
        <strain evidence="2">FACHB-1375</strain>
    </source>
</reference>
<dbReference type="InterPro" id="IPR007712">
    <property type="entry name" value="RelE/ParE_toxin"/>
</dbReference>
<sequence length="98" mass="11593">MYRVELSSEAEQFYAAANRPLAKKLARCFERLEEDPRNHPNIKLLKGNFAGYYRYRVGDYRVVYYIEENVDSDIDADNDEDEGRVIVIAIAHRREVYE</sequence>
<evidence type="ECO:0000256" key="1">
    <source>
        <dbReference type="ARBA" id="ARBA00022649"/>
    </source>
</evidence>
<dbReference type="Pfam" id="PF05016">
    <property type="entry name" value="ParE_toxin"/>
    <property type="match status" value="1"/>
</dbReference>
<dbReference type="InterPro" id="IPR035093">
    <property type="entry name" value="RelE/ParE_toxin_dom_sf"/>
</dbReference>
<protein>
    <submittedName>
        <fullName evidence="2">Type II toxin-antitoxin system RelE/ParE family toxin</fullName>
    </submittedName>
</protein>
<proteinExistence type="predicted"/>
<dbReference type="SUPFAM" id="SSF143011">
    <property type="entry name" value="RelE-like"/>
    <property type="match status" value="1"/>
</dbReference>
<dbReference type="Proteomes" id="UP000641646">
    <property type="component" value="Unassembled WGS sequence"/>
</dbReference>
<dbReference type="Gene3D" id="3.30.2310.20">
    <property type="entry name" value="RelE-like"/>
    <property type="match status" value="1"/>
</dbReference>
<dbReference type="RefSeq" id="WP_190464533.1">
    <property type="nucleotide sequence ID" value="NZ_JACJPW010000025.1"/>
</dbReference>
<accession>A0A926VEX2</accession>
<comment type="caution">
    <text evidence="2">The sequence shown here is derived from an EMBL/GenBank/DDBJ whole genome shotgun (WGS) entry which is preliminary data.</text>
</comment>
<gene>
    <name evidence="2" type="ORF">H6G03_11495</name>
</gene>
<dbReference type="EMBL" id="JACJPW010000025">
    <property type="protein sequence ID" value="MBD2181722.1"/>
    <property type="molecule type" value="Genomic_DNA"/>
</dbReference>
<evidence type="ECO:0000313" key="3">
    <source>
        <dbReference type="Proteomes" id="UP000641646"/>
    </source>
</evidence>